<accession>A0A9N8VB17</accession>
<dbReference type="Proteomes" id="UP000789570">
    <property type="component" value="Unassembled WGS sequence"/>
</dbReference>
<evidence type="ECO:0000313" key="2">
    <source>
        <dbReference type="Proteomes" id="UP000789570"/>
    </source>
</evidence>
<comment type="caution">
    <text evidence="1">The sequence shown here is derived from an EMBL/GenBank/DDBJ whole genome shotgun (WGS) entry which is preliminary data.</text>
</comment>
<protein>
    <submittedName>
        <fullName evidence="1">2654_t:CDS:1</fullName>
    </submittedName>
</protein>
<dbReference type="EMBL" id="CAJVPQ010000142">
    <property type="protein sequence ID" value="CAG8450199.1"/>
    <property type="molecule type" value="Genomic_DNA"/>
</dbReference>
<reference evidence="1" key="1">
    <citation type="submission" date="2021-06" db="EMBL/GenBank/DDBJ databases">
        <authorList>
            <person name="Kallberg Y."/>
            <person name="Tangrot J."/>
            <person name="Rosling A."/>
        </authorList>
    </citation>
    <scope>NUCLEOTIDE SEQUENCE</scope>
    <source>
        <strain evidence="1">UK204</strain>
    </source>
</reference>
<keyword evidence="2" id="KW-1185">Reference proteome</keyword>
<sequence>DIISIITTQFQSSQSGPYLNTIFISEEIDNSLKNDSPYISFQAEYFNNLLT</sequence>
<organism evidence="1 2">
    <name type="scientific">Funneliformis caledonium</name>
    <dbReference type="NCBI Taxonomy" id="1117310"/>
    <lineage>
        <taxon>Eukaryota</taxon>
        <taxon>Fungi</taxon>
        <taxon>Fungi incertae sedis</taxon>
        <taxon>Mucoromycota</taxon>
        <taxon>Glomeromycotina</taxon>
        <taxon>Glomeromycetes</taxon>
        <taxon>Glomerales</taxon>
        <taxon>Glomeraceae</taxon>
        <taxon>Funneliformis</taxon>
    </lineage>
</organism>
<feature type="non-terminal residue" evidence="1">
    <location>
        <position position="1"/>
    </location>
</feature>
<dbReference type="AlphaFoldDB" id="A0A9N8VB17"/>
<gene>
    <name evidence="1" type="ORF">FCALED_LOCUS1177</name>
</gene>
<name>A0A9N8VB17_9GLOM</name>
<evidence type="ECO:0000313" key="1">
    <source>
        <dbReference type="EMBL" id="CAG8450199.1"/>
    </source>
</evidence>
<proteinExistence type="predicted"/>